<evidence type="ECO:0000313" key="1">
    <source>
        <dbReference type="EMBL" id="KAE8731361.1"/>
    </source>
</evidence>
<evidence type="ECO:0000313" key="2">
    <source>
        <dbReference type="Proteomes" id="UP000436088"/>
    </source>
</evidence>
<sequence length="93" mass="10142">MVPVGEGDVDGGALESIFDEWSQRGEDIVDLEDIAGKGPSRKKSVNVVETNGKLDGKREMVTPVIRANLEKQGYKIIGSHSGVKICRWTKSQT</sequence>
<dbReference type="InterPro" id="IPR013785">
    <property type="entry name" value="Aldolase_TIM"/>
</dbReference>
<dbReference type="GO" id="GO:0051539">
    <property type="term" value="F:4 iron, 4 sulfur cluster binding"/>
    <property type="evidence" value="ECO:0007669"/>
    <property type="project" value="InterPro"/>
</dbReference>
<dbReference type="EMBL" id="VEPZ02000196">
    <property type="protein sequence ID" value="KAE8731361.1"/>
    <property type="molecule type" value="Genomic_DNA"/>
</dbReference>
<dbReference type="PANTHER" id="PTHR13930:SF0">
    <property type="entry name" value="S-ADENOSYL-L-METHIONINE-DEPENDENT TRNA 4-DEMETHYLWYOSINE SYNTHASE TYW1-RELATED"/>
    <property type="match status" value="1"/>
</dbReference>
<organism evidence="1 2">
    <name type="scientific">Hibiscus syriacus</name>
    <name type="common">Rose of Sharon</name>
    <dbReference type="NCBI Taxonomy" id="106335"/>
    <lineage>
        <taxon>Eukaryota</taxon>
        <taxon>Viridiplantae</taxon>
        <taxon>Streptophyta</taxon>
        <taxon>Embryophyta</taxon>
        <taxon>Tracheophyta</taxon>
        <taxon>Spermatophyta</taxon>
        <taxon>Magnoliopsida</taxon>
        <taxon>eudicotyledons</taxon>
        <taxon>Gunneridae</taxon>
        <taxon>Pentapetalae</taxon>
        <taxon>rosids</taxon>
        <taxon>malvids</taxon>
        <taxon>Malvales</taxon>
        <taxon>Malvaceae</taxon>
        <taxon>Malvoideae</taxon>
        <taxon>Hibiscus</taxon>
    </lineage>
</organism>
<dbReference type="InterPro" id="IPR034556">
    <property type="entry name" value="tRNA_wybutosine-synthase"/>
</dbReference>
<comment type="caution">
    <text evidence="1">The sequence shown here is derived from an EMBL/GenBank/DDBJ whole genome shotgun (WGS) entry which is preliminary data.</text>
</comment>
<dbReference type="Gene3D" id="3.20.20.70">
    <property type="entry name" value="Aldolase class I"/>
    <property type="match status" value="1"/>
</dbReference>
<reference evidence="1" key="1">
    <citation type="submission" date="2019-09" db="EMBL/GenBank/DDBJ databases">
        <title>Draft genome information of white flower Hibiscus syriacus.</title>
        <authorList>
            <person name="Kim Y.-M."/>
        </authorList>
    </citation>
    <scope>NUCLEOTIDE SEQUENCE [LARGE SCALE GENOMIC DNA]</scope>
    <source>
        <strain evidence="1">YM2019G1</strain>
    </source>
</reference>
<dbReference type="AlphaFoldDB" id="A0A6A3CVZ8"/>
<accession>A0A6A3CVZ8</accession>
<name>A0A6A3CVZ8_HIBSY</name>
<keyword evidence="2" id="KW-1185">Reference proteome</keyword>
<dbReference type="Proteomes" id="UP000436088">
    <property type="component" value="Unassembled WGS sequence"/>
</dbReference>
<dbReference type="PANTHER" id="PTHR13930">
    <property type="entry name" value="S-ADENOSYL-L-METHIONINE-DEPENDENT TRNA 4-DEMETHYLWYOSINE SYNTHASE"/>
    <property type="match status" value="1"/>
</dbReference>
<proteinExistence type="predicted"/>
<protein>
    <submittedName>
        <fullName evidence="1">Uncharacterized protein</fullName>
    </submittedName>
</protein>
<gene>
    <name evidence="1" type="ORF">F3Y22_tig00002840pilonHSYRG01133</name>
</gene>
<dbReference type="GO" id="GO:0031591">
    <property type="term" value="P:wybutosine biosynthetic process"/>
    <property type="evidence" value="ECO:0007669"/>
    <property type="project" value="TreeGrafter"/>
</dbReference>